<feature type="region of interest" description="Disordered" evidence="1">
    <location>
        <begin position="1"/>
        <end position="20"/>
    </location>
</feature>
<keyword evidence="3" id="KW-1185">Reference proteome</keyword>
<name>U4LAG7_PYROM</name>
<evidence type="ECO:0000313" key="3">
    <source>
        <dbReference type="Proteomes" id="UP000018144"/>
    </source>
</evidence>
<dbReference type="EMBL" id="HF936265">
    <property type="protein sequence ID" value="CCX15927.1"/>
    <property type="molecule type" value="Genomic_DNA"/>
</dbReference>
<evidence type="ECO:0000313" key="2">
    <source>
        <dbReference type="EMBL" id="CCX15927.1"/>
    </source>
</evidence>
<gene>
    <name evidence="2" type="ORF">PCON_02386</name>
</gene>
<organism evidence="2 3">
    <name type="scientific">Pyronema omphalodes (strain CBS 100304)</name>
    <name type="common">Pyronema confluens</name>
    <dbReference type="NCBI Taxonomy" id="1076935"/>
    <lineage>
        <taxon>Eukaryota</taxon>
        <taxon>Fungi</taxon>
        <taxon>Dikarya</taxon>
        <taxon>Ascomycota</taxon>
        <taxon>Pezizomycotina</taxon>
        <taxon>Pezizomycetes</taxon>
        <taxon>Pezizales</taxon>
        <taxon>Pyronemataceae</taxon>
        <taxon>Pyronema</taxon>
    </lineage>
</organism>
<dbReference type="AlphaFoldDB" id="U4LAG7"/>
<sequence>MPFQSISTHPITQHIHPDPDSPLFYFHHSN</sequence>
<feature type="compositionally biased region" description="Polar residues" evidence="1">
    <location>
        <begin position="1"/>
        <end position="11"/>
    </location>
</feature>
<proteinExistence type="predicted"/>
<accession>U4LAG7</accession>
<dbReference type="Proteomes" id="UP000018144">
    <property type="component" value="Unassembled WGS sequence"/>
</dbReference>
<evidence type="ECO:0000256" key="1">
    <source>
        <dbReference type="SAM" id="MobiDB-lite"/>
    </source>
</evidence>
<protein>
    <submittedName>
        <fullName evidence="2">Uncharacterized protein</fullName>
    </submittedName>
</protein>
<reference evidence="2 3" key="1">
    <citation type="journal article" date="2013" name="PLoS Genet.">
        <title>The genome and development-dependent transcriptomes of Pyronema confluens: a window into fungal evolution.</title>
        <authorList>
            <person name="Traeger S."/>
            <person name="Altegoer F."/>
            <person name="Freitag M."/>
            <person name="Gabaldon T."/>
            <person name="Kempken F."/>
            <person name="Kumar A."/>
            <person name="Marcet-Houben M."/>
            <person name="Poggeler S."/>
            <person name="Stajich J.E."/>
            <person name="Nowrousian M."/>
        </authorList>
    </citation>
    <scope>NUCLEOTIDE SEQUENCE [LARGE SCALE GENOMIC DNA]</scope>
    <source>
        <strain evidence="3">CBS 100304</strain>
        <tissue evidence="2">Vegetative mycelium</tissue>
    </source>
</reference>